<sequence length="349" mass="41155">MKNFTDKNLKKIINQKLKNINLFFDNFLLTNLIFILYKTSRYSKYYYHTIFHKNKNGNAQPIFKKDIPLLPEKNHNYLNDEYVELSIIVPAYNVEKYIDQCIASISSQNLTFTYEIIVVEDCSTDNTKNICNQIKLKYDNIKIIYHEKNSGVSEARNTALNNIKGRFITFVDSDDLICNNILNQAMNLIRINKNIDVVGFKLYTFETDYDINNIKNNPDKIQSSIITGLDNIYKIAEGYPWGKIYHRRMFDNIRFPRGLCWEDGIILKIVMRRCTVYADLGVVGYLYRKTPNSITHSIKAKNLGYDHFYMINFCINEMKRLNLNIDTIFYKKIVEEATVFFKFKNFLFA</sequence>
<dbReference type="RefSeq" id="WP_200237259.1">
    <property type="nucleotide sequence ID" value="NZ_JAENGP010000012.1"/>
</dbReference>
<organism evidence="3 4">
    <name type="scientific">Advenella mandrilli</name>
    <dbReference type="NCBI Taxonomy" id="2800330"/>
    <lineage>
        <taxon>Bacteria</taxon>
        <taxon>Pseudomonadati</taxon>
        <taxon>Pseudomonadota</taxon>
        <taxon>Betaproteobacteria</taxon>
        <taxon>Burkholderiales</taxon>
        <taxon>Alcaligenaceae</taxon>
    </lineage>
</organism>
<evidence type="ECO:0000259" key="2">
    <source>
        <dbReference type="Pfam" id="PF00535"/>
    </source>
</evidence>
<feature type="transmembrane region" description="Helical" evidence="1">
    <location>
        <begin position="20"/>
        <end position="37"/>
    </location>
</feature>
<gene>
    <name evidence="3" type="ORF">JHL22_11005</name>
</gene>
<dbReference type="Pfam" id="PF00535">
    <property type="entry name" value="Glycos_transf_2"/>
    <property type="match status" value="1"/>
</dbReference>
<dbReference type="Proteomes" id="UP000635316">
    <property type="component" value="Unassembled WGS sequence"/>
</dbReference>
<accession>A0ABS1EDM0</accession>
<feature type="domain" description="Glycosyltransferase 2-like" evidence="2">
    <location>
        <begin position="86"/>
        <end position="250"/>
    </location>
</feature>
<dbReference type="InterPro" id="IPR029044">
    <property type="entry name" value="Nucleotide-diphossugar_trans"/>
</dbReference>
<dbReference type="SUPFAM" id="SSF53448">
    <property type="entry name" value="Nucleotide-diphospho-sugar transferases"/>
    <property type="match status" value="1"/>
</dbReference>
<keyword evidence="1" id="KW-0812">Transmembrane</keyword>
<comment type="caution">
    <text evidence="3">The sequence shown here is derived from an EMBL/GenBank/DDBJ whole genome shotgun (WGS) entry which is preliminary data.</text>
</comment>
<evidence type="ECO:0000313" key="4">
    <source>
        <dbReference type="Proteomes" id="UP000635316"/>
    </source>
</evidence>
<keyword evidence="4" id="KW-1185">Reference proteome</keyword>
<keyword evidence="1" id="KW-0472">Membrane</keyword>
<dbReference type="Gene3D" id="3.90.550.10">
    <property type="entry name" value="Spore Coat Polysaccharide Biosynthesis Protein SpsA, Chain A"/>
    <property type="match status" value="1"/>
</dbReference>
<evidence type="ECO:0000313" key="3">
    <source>
        <dbReference type="EMBL" id="MBK1781746.1"/>
    </source>
</evidence>
<keyword evidence="1" id="KW-1133">Transmembrane helix</keyword>
<evidence type="ECO:0000256" key="1">
    <source>
        <dbReference type="SAM" id="Phobius"/>
    </source>
</evidence>
<dbReference type="PANTHER" id="PTHR22916:SF3">
    <property type="entry name" value="UDP-GLCNAC:BETAGAL BETA-1,3-N-ACETYLGLUCOSAMINYLTRANSFERASE-LIKE PROTEIN 1"/>
    <property type="match status" value="1"/>
</dbReference>
<dbReference type="EMBL" id="JAENGP010000012">
    <property type="protein sequence ID" value="MBK1781746.1"/>
    <property type="molecule type" value="Genomic_DNA"/>
</dbReference>
<protein>
    <submittedName>
        <fullName evidence="3">Glycosyltransferase family 2 protein</fullName>
    </submittedName>
</protein>
<reference evidence="3 4" key="1">
    <citation type="submission" date="2020-12" db="EMBL/GenBank/DDBJ databases">
        <authorList>
            <person name="Lu T."/>
            <person name="Wang Q."/>
            <person name="Han X."/>
        </authorList>
    </citation>
    <scope>NUCLEOTIDE SEQUENCE [LARGE SCALE GENOMIC DNA]</scope>
    <source>
        <strain evidence="3 4">WQ 585</strain>
    </source>
</reference>
<dbReference type="PANTHER" id="PTHR22916">
    <property type="entry name" value="GLYCOSYLTRANSFERASE"/>
    <property type="match status" value="1"/>
</dbReference>
<name>A0ABS1EDM0_9BURK</name>
<proteinExistence type="predicted"/>
<dbReference type="InterPro" id="IPR001173">
    <property type="entry name" value="Glyco_trans_2-like"/>
</dbReference>
<dbReference type="CDD" id="cd00761">
    <property type="entry name" value="Glyco_tranf_GTA_type"/>
    <property type="match status" value="1"/>
</dbReference>